<keyword evidence="15" id="KW-1185">Reference proteome</keyword>
<evidence type="ECO:0000313" key="15">
    <source>
        <dbReference type="Proteomes" id="UP000002727"/>
    </source>
</evidence>
<keyword evidence="9" id="KW-0862">Zinc</keyword>
<dbReference type="AlphaFoldDB" id="B6YT46"/>
<feature type="transmembrane region" description="Helical" evidence="13">
    <location>
        <begin position="181"/>
        <end position="197"/>
    </location>
</feature>
<keyword evidence="5" id="KW-0645">Protease</keyword>
<evidence type="ECO:0000256" key="12">
    <source>
        <dbReference type="ARBA" id="ARBA00023136"/>
    </source>
</evidence>
<dbReference type="PATRIC" id="fig|523850.10.peg.250"/>
<accession>B6YT46</accession>
<comment type="subcellular location">
    <subcellularLocation>
        <location evidence="2">Cell membrane</location>
        <topology evidence="2">Multi-pass membrane protein</topology>
    </subcellularLocation>
</comment>
<dbReference type="GO" id="GO:0046872">
    <property type="term" value="F:metal ion binding"/>
    <property type="evidence" value="ECO:0007669"/>
    <property type="project" value="UniProtKB-KW"/>
</dbReference>
<keyword evidence="7" id="KW-0479">Metal-binding</keyword>
<dbReference type="EMBL" id="CP000855">
    <property type="protein sequence ID" value="ACJ15733.1"/>
    <property type="molecule type" value="Genomic_DNA"/>
</dbReference>
<keyword evidence="10 13" id="KW-1133">Transmembrane helix</keyword>
<keyword evidence="6 13" id="KW-0812">Transmembrane</keyword>
<dbReference type="HOGENOM" id="CLU_099718_0_0_2"/>
<evidence type="ECO:0000256" key="10">
    <source>
        <dbReference type="ARBA" id="ARBA00022989"/>
    </source>
</evidence>
<dbReference type="OrthoDB" id="86131at2157"/>
<dbReference type="GO" id="GO:0006508">
    <property type="term" value="P:proteolysis"/>
    <property type="evidence" value="ECO:0007669"/>
    <property type="project" value="UniProtKB-KW"/>
</dbReference>
<dbReference type="GO" id="GO:0005886">
    <property type="term" value="C:plasma membrane"/>
    <property type="evidence" value="ECO:0007669"/>
    <property type="project" value="UniProtKB-SubCell"/>
</dbReference>
<evidence type="ECO:0000313" key="14">
    <source>
        <dbReference type="EMBL" id="ACJ15733.1"/>
    </source>
</evidence>
<reference evidence="14 15" key="1">
    <citation type="journal article" date="2008" name="J. Bacteriol.">
        <title>The complete genome sequence of Thermococcus onnurineus NA1 reveals a mixed heterotrophic and carboxydotrophic metabolism.</title>
        <authorList>
            <person name="Lee H.S."/>
            <person name="Kang S.G."/>
            <person name="Bae S.S."/>
            <person name="Lim J.K."/>
            <person name="Cho Y."/>
            <person name="Kim Y.J."/>
            <person name="Jeon J.H."/>
            <person name="Cha S.S."/>
            <person name="Kwon K.K."/>
            <person name="Kim H.T."/>
            <person name="Park C.J."/>
            <person name="Lee H.W."/>
            <person name="Kim S.I."/>
            <person name="Chun J."/>
            <person name="Colwell R.R."/>
            <person name="Kim S.J."/>
            <person name="Lee J.H."/>
        </authorList>
    </citation>
    <scope>NUCLEOTIDE SEQUENCE [LARGE SCALE GENOMIC DNA]</scope>
    <source>
        <strain evidence="14 15">NA1</strain>
    </source>
</reference>
<keyword evidence="11" id="KW-0482">Metalloprotease</keyword>
<comment type="cofactor">
    <cofactor evidence="1">
        <name>Zn(2+)</name>
        <dbReference type="ChEBI" id="CHEBI:29105"/>
    </cofactor>
</comment>
<evidence type="ECO:0000256" key="9">
    <source>
        <dbReference type="ARBA" id="ARBA00022833"/>
    </source>
</evidence>
<organism evidence="14 15">
    <name type="scientific">Thermococcus onnurineus (strain NA1)</name>
    <dbReference type="NCBI Taxonomy" id="523850"/>
    <lineage>
        <taxon>Archaea</taxon>
        <taxon>Methanobacteriati</taxon>
        <taxon>Methanobacteriota</taxon>
        <taxon>Thermococci</taxon>
        <taxon>Thermococcales</taxon>
        <taxon>Thermococcaceae</taxon>
        <taxon>Thermococcus</taxon>
    </lineage>
</organism>
<dbReference type="KEGG" id="ton:TON_0248"/>
<dbReference type="InterPro" id="IPR044537">
    <property type="entry name" value="Rip2-like"/>
</dbReference>
<evidence type="ECO:0000256" key="7">
    <source>
        <dbReference type="ARBA" id="ARBA00022723"/>
    </source>
</evidence>
<evidence type="ECO:0000256" key="13">
    <source>
        <dbReference type="SAM" id="Phobius"/>
    </source>
</evidence>
<keyword evidence="4" id="KW-1003">Cell membrane</keyword>
<dbReference type="CDD" id="cd06158">
    <property type="entry name" value="S2P-M50_like_1"/>
    <property type="match status" value="1"/>
</dbReference>
<name>B6YT46_THEON</name>
<comment type="similarity">
    <text evidence="3">Belongs to the peptidase M50B family.</text>
</comment>
<sequence>MNLSLGERFHRRELEDLAISFLVLVLLFSNFDPYNIPYVVVAVLTAFIFHELAHRSMARRYGYVAYYKRWDTGIVMALLLGILTKLLTGGVWIFAALGAVYIYAPYQYWEDKEAHGKISLVGPLTNIVIGIVAIIMMRAVTPLTTLWWVLRTTASVNLWLAFFNLLPVPPLDGWKVLRWNTGYWAIAIGVAYLLRAFI</sequence>
<dbReference type="Proteomes" id="UP000002727">
    <property type="component" value="Chromosome"/>
</dbReference>
<dbReference type="STRING" id="523850.TON_0248"/>
<evidence type="ECO:0000256" key="6">
    <source>
        <dbReference type="ARBA" id="ARBA00022692"/>
    </source>
</evidence>
<protein>
    <submittedName>
        <fullName evidence="14">Hypothetical peptidase</fullName>
    </submittedName>
</protein>
<evidence type="ECO:0000256" key="1">
    <source>
        <dbReference type="ARBA" id="ARBA00001947"/>
    </source>
</evidence>
<dbReference type="RefSeq" id="WP_012571206.1">
    <property type="nucleotide sequence ID" value="NC_011529.1"/>
</dbReference>
<feature type="transmembrane region" description="Helical" evidence="13">
    <location>
        <begin position="35"/>
        <end position="53"/>
    </location>
</feature>
<evidence type="ECO:0000256" key="2">
    <source>
        <dbReference type="ARBA" id="ARBA00004651"/>
    </source>
</evidence>
<dbReference type="GO" id="GO:0008237">
    <property type="term" value="F:metallopeptidase activity"/>
    <property type="evidence" value="ECO:0007669"/>
    <property type="project" value="UniProtKB-KW"/>
</dbReference>
<keyword evidence="8" id="KW-0378">Hydrolase</keyword>
<evidence type="ECO:0000256" key="4">
    <source>
        <dbReference type="ARBA" id="ARBA00022475"/>
    </source>
</evidence>
<feature type="transmembrane region" description="Helical" evidence="13">
    <location>
        <begin position="74"/>
        <end position="104"/>
    </location>
</feature>
<evidence type="ECO:0000256" key="5">
    <source>
        <dbReference type="ARBA" id="ARBA00022670"/>
    </source>
</evidence>
<dbReference type="MEROPS" id="M50.A07"/>
<keyword evidence="12 13" id="KW-0472">Membrane</keyword>
<evidence type="ECO:0000256" key="11">
    <source>
        <dbReference type="ARBA" id="ARBA00023049"/>
    </source>
</evidence>
<gene>
    <name evidence="14" type="ordered locus">TON_0248</name>
</gene>
<feature type="transmembrane region" description="Helical" evidence="13">
    <location>
        <begin position="116"/>
        <end position="136"/>
    </location>
</feature>
<dbReference type="GeneID" id="7017910"/>
<dbReference type="InterPro" id="IPR052348">
    <property type="entry name" value="Metallopeptidase_M50B"/>
</dbReference>
<proteinExistence type="inferred from homology"/>
<dbReference type="PANTHER" id="PTHR35864:SF1">
    <property type="entry name" value="ZINC METALLOPROTEASE YWHC-RELATED"/>
    <property type="match status" value="1"/>
</dbReference>
<evidence type="ECO:0000256" key="3">
    <source>
        <dbReference type="ARBA" id="ARBA00007931"/>
    </source>
</evidence>
<evidence type="ECO:0000256" key="8">
    <source>
        <dbReference type="ARBA" id="ARBA00022801"/>
    </source>
</evidence>
<feature type="transmembrane region" description="Helical" evidence="13">
    <location>
        <begin position="148"/>
        <end position="169"/>
    </location>
</feature>
<dbReference type="PANTHER" id="PTHR35864">
    <property type="entry name" value="ZINC METALLOPROTEASE MJ0611-RELATED"/>
    <property type="match status" value="1"/>
</dbReference>
<dbReference type="eggNOG" id="arCOG00614">
    <property type="taxonomic scope" value="Archaea"/>
</dbReference>